<gene>
    <name evidence="12" type="ORF">KP79_PYT13705</name>
</gene>
<dbReference type="GO" id="GO:0005829">
    <property type="term" value="C:cytosol"/>
    <property type="evidence" value="ECO:0007669"/>
    <property type="project" value="UniProtKB-SubCell"/>
</dbReference>
<evidence type="ECO:0000256" key="6">
    <source>
        <dbReference type="ARBA" id="ARBA00023159"/>
    </source>
</evidence>
<feature type="region of interest" description="Disordered" evidence="11">
    <location>
        <begin position="80"/>
        <end position="102"/>
    </location>
</feature>
<keyword evidence="3" id="KW-0963">Cytoplasm</keyword>
<reference evidence="12 13" key="1">
    <citation type="journal article" date="2017" name="Nat. Ecol. Evol.">
        <title>Scallop genome provides insights into evolution of bilaterian karyotype and development.</title>
        <authorList>
            <person name="Wang S."/>
            <person name="Zhang J."/>
            <person name="Jiao W."/>
            <person name="Li J."/>
            <person name="Xun X."/>
            <person name="Sun Y."/>
            <person name="Guo X."/>
            <person name="Huan P."/>
            <person name="Dong B."/>
            <person name="Zhang L."/>
            <person name="Hu X."/>
            <person name="Sun X."/>
            <person name="Wang J."/>
            <person name="Zhao C."/>
            <person name="Wang Y."/>
            <person name="Wang D."/>
            <person name="Huang X."/>
            <person name="Wang R."/>
            <person name="Lv J."/>
            <person name="Li Y."/>
            <person name="Zhang Z."/>
            <person name="Liu B."/>
            <person name="Lu W."/>
            <person name="Hui Y."/>
            <person name="Liang J."/>
            <person name="Zhou Z."/>
            <person name="Hou R."/>
            <person name="Li X."/>
            <person name="Liu Y."/>
            <person name="Li H."/>
            <person name="Ning X."/>
            <person name="Lin Y."/>
            <person name="Zhao L."/>
            <person name="Xing Q."/>
            <person name="Dou J."/>
            <person name="Li Y."/>
            <person name="Mao J."/>
            <person name="Guo H."/>
            <person name="Dou H."/>
            <person name="Li T."/>
            <person name="Mu C."/>
            <person name="Jiang W."/>
            <person name="Fu Q."/>
            <person name="Fu X."/>
            <person name="Miao Y."/>
            <person name="Liu J."/>
            <person name="Yu Q."/>
            <person name="Li R."/>
            <person name="Liao H."/>
            <person name="Li X."/>
            <person name="Kong Y."/>
            <person name="Jiang Z."/>
            <person name="Chourrout D."/>
            <person name="Li R."/>
            <person name="Bao Z."/>
        </authorList>
    </citation>
    <scope>NUCLEOTIDE SEQUENCE [LARGE SCALE GENOMIC DNA]</scope>
    <source>
        <strain evidence="12 13">PY_sf001</strain>
    </source>
</reference>
<feature type="compositionally biased region" description="Basic and acidic residues" evidence="11">
    <location>
        <begin position="147"/>
        <end position="163"/>
    </location>
</feature>
<dbReference type="GO" id="GO:0005776">
    <property type="term" value="C:autophagosome"/>
    <property type="evidence" value="ECO:0007669"/>
    <property type="project" value="UniProtKB-SubCell"/>
</dbReference>
<keyword evidence="5" id="KW-0805">Transcription regulation</keyword>
<evidence type="ECO:0000256" key="7">
    <source>
        <dbReference type="ARBA" id="ARBA00023163"/>
    </source>
</evidence>
<feature type="region of interest" description="Disordered" evidence="11">
    <location>
        <begin position="114"/>
        <end position="172"/>
    </location>
</feature>
<keyword evidence="8" id="KW-0539">Nucleus</keyword>
<evidence type="ECO:0000313" key="12">
    <source>
        <dbReference type="EMBL" id="OWF55229.1"/>
    </source>
</evidence>
<keyword evidence="13" id="KW-1185">Reference proteome</keyword>
<evidence type="ECO:0000256" key="4">
    <source>
        <dbReference type="ARBA" id="ARBA00023006"/>
    </source>
</evidence>
<evidence type="ECO:0000256" key="5">
    <source>
        <dbReference type="ARBA" id="ARBA00023015"/>
    </source>
</evidence>
<evidence type="ECO:0000256" key="11">
    <source>
        <dbReference type="SAM" id="MobiDB-lite"/>
    </source>
</evidence>
<proteinExistence type="predicted"/>
<evidence type="ECO:0000256" key="2">
    <source>
        <dbReference type="ARBA" id="ARBA00004514"/>
    </source>
</evidence>
<dbReference type="InterPro" id="IPR029431">
    <property type="entry name" value="TP53INP"/>
</dbReference>
<comment type="subcellular location">
    <subcellularLocation>
        <location evidence="2">Cytoplasm</location>
        <location evidence="2">Cytosol</location>
    </subcellularLocation>
    <subcellularLocation>
        <location evidence="1">Cytoplasmic vesicle</location>
        <location evidence="1">Autophagosome</location>
    </subcellularLocation>
    <subcellularLocation>
        <location evidence="10">Nucleus</location>
        <location evidence="10">Nuclear body</location>
    </subcellularLocation>
</comment>
<dbReference type="PANTHER" id="PTHR31671:SF3">
    <property type="entry name" value="DIABETES AND OBESITY REGULATED, ISOFORM G"/>
    <property type="match status" value="1"/>
</dbReference>
<evidence type="ECO:0000256" key="3">
    <source>
        <dbReference type="ARBA" id="ARBA00022490"/>
    </source>
</evidence>
<dbReference type="GO" id="GO:0045893">
    <property type="term" value="P:positive regulation of DNA-templated transcription"/>
    <property type="evidence" value="ECO:0007669"/>
    <property type="project" value="TreeGrafter"/>
</dbReference>
<comment type="caution">
    <text evidence="12">The sequence shown here is derived from an EMBL/GenBank/DDBJ whole genome shotgun (WGS) entry which is preliminary data.</text>
</comment>
<dbReference type="GO" id="GO:0016604">
    <property type="term" value="C:nuclear body"/>
    <property type="evidence" value="ECO:0007669"/>
    <property type="project" value="UniProtKB-SubCell"/>
</dbReference>
<dbReference type="GO" id="GO:0000045">
    <property type="term" value="P:autophagosome assembly"/>
    <property type="evidence" value="ECO:0007669"/>
    <property type="project" value="TreeGrafter"/>
</dbReference>
<organism evidence="12 13">
    <name type="scientific">Mizuhopecten yessoensis</name>
    <name type="common">Japanese scallop</name>
    <name type="synonym">Patinopecten yessoensis</name>
    <dbReference type="NCBI Taxonomy" id="6573"/>
    <lineage>
        <taxon>Eukaryota</taxon>
        <taxon>Metazoa</taxon>
        <taxon>Spiralia</taxon>
        <taxon>Lophotrochozoa</taxon>
        <taxon>Mollusca</taxon>
        <taxon>Bivalvia</taxon>
        <taxon>Autobranchia</taxon>
        <taxon>Pteriomorphia</taxon>
        <taxon>Pectinida</taxon>
        <taxon>Pectinoidea</taxon>
        <taxon>Pectinidae</taxon>
        <taxon>Mizuhopecten</taxon>
    </lineage>
</organism>
<accession>A0A210R2K4</accession>
<dbReference type="AlphaFoldDB" id="A0A210R2K4"/>
<keyword evidence="4" id="KW-0072">Autophagy</keyword>
<keyword evidence="6" id="KW-0010">Activator</keyword>
<evidence type="ECO:0000313" key="13">
    <source>
        <dbReference type="Proteomes" id="UP000242188"/>
    </source>
</evidence>
<keyword evidence="7" id="KW-0804">Transcription</keyword>
<name>A0A210R2K4_MIZYE</name>
<dbReference type="Pfam" id="PF14839">
    <property type="entry name" value="DOR"/>
    <property type="match status" value="1"/>
</dbReference>
<dbReference type="PANTHER" id="PTHR31671">
    <property type="entry name" value="DIABETES AND OBESITY REGULATED, ISOFORM G"/>
    <property type="match status" value="1"/>
</dbReference>
<evidence type="ECO:0000256" key="9">
    <source>
        <dbReference type="ARBA" id="ARBA00023329"/>
    </source>
</evidence>
<protein>
    <submittedName>
        <fullName evidence="12">Tumor protein p53-inducible nuclear protein 1</fullName>
    </submittedName>
</protein>
<evidence type="ECO:0000256" key="10">
    <source>
        <dbReference type="ARBA" id="ARBA00034306"/>
    </source>
</evidence>
<sequence length="195" mass="21451">MGKFHQRKGSKMLTSVASYLFGGSSAEDMETAPVELETKPAPDQDWVIVDVPGGATSSQVGMDPMENLLIEHPSMSVYNSHCSGGSAGEESDLSESSTDNISRTIQKRGLRPRNAHGVVVQQSPRKPQALAARAQTDSIKSSQRSKQYKETRRLTRATIDRHNKTTGQRTTAKRGYNCQRINCPKSCVQTYQAKH</sequence>
<evidence type="ECO:0000256" key="1">
    <source>
        <dbReference type="ARBA" id="ARBA00004419"/>
    </source>
</evidence>
<evidence type="ECO:0000256" key="8">
    <source>
        <dbReference type="ARBA" id="ARBA00023242"/>
    </source>
</evidence>
<dbReference type="OrthoDB" id="10041339at2759"/>
<feature type="compositionally biased region" description="Polar residues" evidence="11">
    <location>
        <begin position="135"/>
        <end position="145"/>
    </location>
</feature>
<dbReference type="EMBL" id="NEDP02000731">
    <property type="protein sequence ID" value="OWF55229.1"/>
    <property type="molecule type" value="Genomic_DNA"/>
</dbReference>
<dbReference type="GO" id="GO:0031410">
    <property type="term" value="C:cytoplasmic vesicle"/>
    <property type="evidence" value="ECO:0007669"/>
    <property type="project" value="UniProtKB-KW"/>
</dbReference>
<keyword evidence="9" id="KW-0968">Cytoplasmic vesicle</keyword>
<dbReference type="Proteomes" id="UP000242188">
    <property type="component" value="Unassembled WGS sequence"/>
</dbReference>